<evidence type="ECO:0000259" key="2">
    <source>
        <dbReference type="PROSITE" id="PS50937"/>
    </source>
</evidence>
<dbReference type="AlphaFoldDB" id="A0A972JBJ4"/>
<dbReference type="InterPro" id="IPR000551">
    <property type="entry name" value="MerR-type_HTH_dom"/>
</dbReference>
<protein>
    <submittedName>
        <fullName evidence="3">MerR family transcriptional regulator</fullName>
    </submittedName>
</protein>
<accession>A0A972JBJ4</accession>
<reference evidence="3" key="1">
    <citation type="submission" date="2019-12" db="EMBL/GenBank/DDBJ databases">
        <title>Comparative genomics gives insights into the taxonomy of the Azoarcus-Aromatoleum group and reveals separate origins of nif in the plant-associated Azoarcus and non-plant-associated Aromatoleum sub-groups.</title>
        <authorList>
            <person name="Lafos M."/>
            <person name="Maluk M."/>
            <person name="Batista M."/>
            <person name="Junghare M."/>
            <person name="Carmona M."/>
            <person name="Faoro H."/>
            <person name="Cruz L.M."/>
            <person name="Battistoni F."/>
            <person name="De Souza E."/>
            <person name="Pedrosa F."/>
            <person name="Chen W.-M."/>
            <person name="Poole P.S."/>
            <person name="Dixon R.A."/>
            <person name="James E.K."/>
        </authorList>
    </citation>
    <scope>NUCLEOTIDE SEQUENCE</scope>
    <source>
        <strain evidence="3">NSC3</strain>
    </source>
</reference>
<dbReference type="Proteomes" id="UP000599523">
    <property type="component" value="Unassembled WGS sequence"/>
</dbReference>
<evidence type="ECO:0000313" key="4">
    <source>
        <dbReference type="Proteomes" id="UP000599523"/>
    </source>
</evidence>
<dbReference type="GO" id="GO:0003700">
    <property type="term" value="F:DNA-binding transcription factor activity"/>
    <property type="evidence" value="ECO:0007669"/>
    <property type="project" value="InterPro"/>
</dbReference>
<feature type="domain" description="HTH merR-type" evidence="2">
    <location>
        <begin position="1"/>
        <end position="70"/>
    </location>
</feature>
<dbReference type="PROSITE" id="PS50937">
    <property type="entry name" value="HTH_MERR_2"/>
    <property type="match status" value="1"/>
</dbReference>
<dbReference type="InterPro" id="IPR047057">
    <property type="entry name" value="MerR_fam"/>
</dbReference>
<dbReference type="Pfam" id="PF13411">
    <property type="entry name" value="MerR_1"/>
    <property type="match status" value="1"/>
</dbReference>
<dbReference type="SMART" id="SM00422">
    <property type="entry name" value="HTH_MERR"/>
    <property type="match status" value="1"/>
</dbReference>
<keyword evidence="1" id="KW-0238">DNA-binding</keyword>
<dbReference type="EMBL" id="WTVM01000206">
    <property type="protein sequence ID" value="NMG05095.1"/>
    <property type="molecule type" value="Genomic_DNA"/>
</dbReference>
<evidence type="ECO:0000313" key="3">
    <source>
        <dbReference type="EMBL" id="NMG05095.1"/>
    </source>
</evidence>
<sequence length="180" mass="20188">MYTVGQLGKRVGLSRSALLYYDQIGLLSPSARSPSGYRLYSEADLRRMERIMTYRDAGLSLDVIATLLQADDASAPAVLESHLQKVNEEIARLRQQQHVIAQLLGDTQVLRKSRSMTKTQWVAILASTGLDEEGMDKWHMEFEKMSPDAHQDFLESLGIEPEEVDLIRGFSRRMTGGSDG</sequence>
<name>A0A972JBJ4_9RHOO</name>
<organism evidence="3 4">
    <name type="scientific">Azoarcus taiwanensis</name>
    <dbReference type="NCBI Taxonomy" id="666964"/>
    <lineage>
        <taxon>Bacteria</taxon>
        <taxon>Pseudomonadati</taxon>
        <taxon>Pseudomonadota</taxon>
        <taxon>Betaproteobacteria</taxon>
        <taxon>Rhodocyclales</taxon>
        <taxon>Zoogloeaceae</taxon>
        <taxon>Azoarcus</taxon>
    </lineage>
</organism>
<dbReference type="Gene3D" id="1.10.1660.10">
    <property type="match status" value="1"/>
</dbReference>
<proteinExistence type="predicted"/>
<evidence type="ECO:0000256" key="1">
    <source>
        <dbReference type="ARBA" id="ARBA00023125"/>
    </source>
</evidence>
<dbReference type="InterPro" id="IPR009061">
    <property type="entry name" value="DNA-bd_dom_put_sf"/>
</dbReference>
<dbReference type="SUPFAM" id="SSF46955">
    <property type="entry name" value="Putative DNA-binding domain"/>
    <property type="match status" value="1"/>
</dbReference>
<dbReference type="PRINTS" id="PR00040">
    <property type="entry name" value="HTHMERR"/>
</dbReference>
<gene>
    <name evidence="3" type="ORF">GPA21_19325</name>
</gene>
<comment type="caution">
    <text evidence="3">The sequence shown here is derived from an EMBL/GenBank/DDBJ whole genome shotgun (WGS) entry which is preliminary data.</text>
</comment>
<dbReference type="GO" id="GO:0003677">
    <property type="term" value="F:DNA binding"/>
    <property type="evidence" value="ECO:0007669"/>
    <property type="project" value="UniProtKB-KW"/>
</dbReference>
<keyword evidence="4" id="KW-1185">Reference proteome</keyword>
<dbReference type="RefSeq" id="WP_168989709.1">
    <property type="nucleotide sequence ID" value="NZ_CAWPHM010000118.1"/>
</dbReference>
<dbReference type="PANTHER" id="PTHR30204:SF90">
    <property type="entry name" value="HTH-TYPE TRANSCRIPTIONAL ACTIVATOR MTA"/>
    <property type="match status" value="1"/>
</dbReference>
<dbReference type="PANTHER" id="PTHR30204">
    <property type="entry name" value="REDOX-CYCLING DRUG-SENSING TRANSCRIPTIONAL ACTIVATOR SOXR"/>
    <property type="match status" value="1"/>
</dbReference>